<organism evidence="1 2">
    <name type="scientific">Campylobacter gracilis RM3268</name>
    <dbReference type="NCBI Taxonomy" id="553220"/>
    <lineage>
        <taxon>Bacteria</taxon>
        <taxon>Pseudomonadati</taxon>
        <taxon>Campylobacterota</taxon>
        <taxon>Epsilonproteobacteria</taxon>
        <taxon>Campylobacterales</taxon>
        <taxon>Campylobacteraceae</taxon>
        <taxon>Campylobacter</taxon>
    </lineage>
</organism>
<keyword evidence="2" id="KW-1185">Reference proteome</keyword>
<evidence type="ECO:0000313" key="1">
    <source>
        <dbReference type="EMBL" id="EEV18434.1"/>
    </source>
</evidence>
<dbReference type="STRING" id="824.CGRAC_0229"/>
<accession>C8PFG8</accession>
<dbReference type="EMBL" id="ACYG01000014">
    <property type="protein sequence ID" value="EEV18434.1"/>
    <property type="molecule type" value="Genomic_DNA"/>
</dbReference>
<dbReference type="eggNOG" id="ENOG5030NT1">
    <property type="taxonomic scope" value="Bacteria"/>
</dbReference>
<dbReference type="RefSeq" id="WP_005870001.1">
    <property type="nucleotide sequence ID" value="NZ_ACYG01000014.1"/>
</dbReference>
<evidence type="ECO:0000313" key="2">
    <source>
        <dbReference type="Proteomes" id="UP000005709"/>
    </source>
</evidence>
<gene>
    <name evidence="1" type="ORF">CAMGR0001_2125</name>
</gene>
<dbReference type="AlphaFoldDB" id="C8PFG8"/>
<dbReference type="Proteomes" id="UP000005709">
    <property type="component" value="Unassembled WGS sequence"/>
</dbReference>
<protein>
    <submittedName>
        <fullName evidence="1">Uncharacterized protein</fullName>
    </submittedName>
</protein>
<sequence length="69" mass="7716">MVAPKYDNSKAFKLSNQNIAAIVKIQNKKGFKNDSEVVRFCIDFMAVLIERGLETQALAKLVESVANEK</sequence>
<proteinExistence type="predicted"/>
<dbReference type="OrthoDB" id="5362809at2"/>
<reference evidence="1 2" key="1">
    <citation type="submission" date="2009-07" db="EMBL/GenBank/DDBJ databases">
        <authorList>
            <person name="Madupu R."/>
            <person name="Sebastian Y."/>
            <person name="Durkin A.S."/>
            <person name="Torralba M."/>
            <person name="Methe B."/>
            <person name="Sutton G.G."/>
            <person name="Strausberg R.L."/>
            <person name="Nelson K.E."/>
        </authorList>
    </citation>
    <scope>NUCLEOTIDE SEQUENCE [LARGE SCALE GENOMIC DNA]</scope>
    <source>
        <strain evidence="1 2">RM3268</strain>
    </source>
</reference>
<name>C8PFG8_9BACT</name>
<comment type="caution">
    <text evidence="1">The sequence shown here is derived from an EMBL/GenBank/DDBJ whole genome shotgun (WGS) entry which is preliminary data.</text>
</comment>